<accession>U4UQC2</accession>
<gene>
    <name evidence="4" type="ORF">D910_09548</name>
</gene>
<comment type="similarity">
    <text evidence="1 2">Belongs to the NDK family.</text>
</comment>
<dbReference type="Proteomes" id="UP000030742">
    <property type="component" value="Unassembled WGS sequence"/>
</dbReference>
<evidence type="ECO:0000259" key="3">
    <source>
        <dbReference type="SMART" id="SM00562"/>
    </source>
</evidence>
<dbReference type="Gene3D" id="1.20.890.10">
    <property type="entry name" value="cAMP-dependent protein kinase regulatory subunit, dimerization-anchoring domain"/>
    <property type="match status" value="1"/>
</dbReference>
<dbReference type="AlphaFoldDB" id="U4UQC2"/>
<organism evidence="4 5">
    <name type="scientific">Dendroctonus ponderosae</name>
    <name type="common">Mountain pine beetle</name>
    <dbReference type="NCBI Taxonomy" id="77166"/>
    <lineage>
        <taxon>Eukaryota</taxon>
        <taxon>Metazoa</taxon>
        <taxon>Ecdysozoa</taxon>
        <taxon>Arthropoda</taxon>
        <taxon>Hexapoda</taxon>
        <taxon>Insecta</taxon>
        <taxon>Pterygota</taxon>
        <taxon>Neoptera</taxon>
        <taxon>Endopterygota</taxon>
        <taxon>Coleoptera</taxon>
        <taxon>Polyphaga</taxon>
        <taxon>Cucujiformia</taxon>
        <taxon>Curculionidae</taxon>
        <taxon>Scolytinae</taxon>
        <taxon>Dendroctonus</taxon>
    </lineage>
</organism>
<dbReference type="InterPro" id="IPR034907">
    <property type="entry name" value="NDK-like_dom"/>
</dbReference>
<proteinExistence type="inferred from homology"/>
<feature type="domain" description="Nucleoside diphosphate kinase-like" evidence="3">
    <location>
        <begin position="103"/>
        <end position="241"/>
    </location>
</feature>
<dbReference type="SUPFAM" id="SSF54919">
    <property type="entry name" value="Nucleoside diphosphate kinase, NDK"/>
    <property type="match status" value="1"/>
</dbReference>
<name>U4UQC2_DENPD</name>
<dbReference type="PANTHER" id="PTHR46161">
    <property type="entry name" value="NUCLEOSIDE DIPHOSPHATE KINASE"/>
    <property type="match status" value="1"/>
</dbReference>
<evidence type="ECO:0000313" key="4">
    <source>
        <dbReference type="EMBL" id="ERL92230.1"/>
    </source>
</evidence>
<dbReference type="CDD" id="cd22970">
    <property type="entry name" value="DD_NDKH5-like"/>
    <property type="match status" value="1"/>
</dbReference>
<dbReference type="EMBL" id="KB632314">
    <property type="protein sequence ID" value="ERL92230.1"/>
    <property type="molecule type" value="Genomic_DNA"/>
</dbReference>
<sequence length="304" mass="33996">MHFQITSKDDFGFLTESSINSTAYASNPSTHRSTARGSSAVTDRLDTIHYLSPASTVAHTEYEGDLDYQQFYVSPLYHDVPYKAGLGSTTTSSSSISCDDSTLQRTVAMIKPEALCYTDVVLRAIGKAGLKIVHQRTVHLTPEQVSEIYEKYYGTPAFPHMVVTVSVSPILVLALQAVNAVEKWKAMVGPMGTLREEWFFPYSVRTRFGPQGDFLNTLHASEGLNDARKESRYLFPRDIQEPLPVESDKVKDYVTTFLRPTLLQGLTEIVRTKPIDPVISLAEWLLLHNPYQPQMPEMIAMAPT</sequence>
<dbReference type="InterPro" id="IPR036850">
    <property type="entry name" value="NDK-like_dom_sf"/>
</dbReference>
<dbReference type="PROSITE" id="PS51374">
    <property type="entry name" value="NDPK_LIKE"/>
    <property type="match status" value="1"/>
</dbReference>
<dbReference type="Pfam" id="PF00334">
    <property type="entry name" value="NDK"/>
    <property type="match status" value="1"/>
</dbReference>
<protein>
    <recommendedName>
        <fullName evidence="3">Nucleoside diphosphate kinase-like domain-containing protein</fullName>
    </recommendedName>
</protein>
<evidence type="ECO:0000256" key="2">
    <source>
        <dbReference type="PROSITE-ProRule" id="PRU00706"/>
    </source>
</evidence>
<evidence type="ECO:0000256" key="1">
    <source>
        <dbReference type="ARBA" id="ARBA00008142"/>
    </source>
</evidence>
<evidence type="ECO:0000313" key="5">
    <source>
        <dbReference type="Proteomes" id="UP000030742"/>
    </source>
</evidence>
<dbReference type="InterPro" id="IPR007858">
    <property type="entry name" value="Dpy-30_motif"/>
</dbReference>
<dbReference type="Pfam" id="PF05186">
    <property type="entry name" value="Dpy-30"/>
    <property type="match status" value="1"/>
</dbReference>
<reference evidence="4 5" key="1">
    <citation type="journal article" date="2013" name="Genome Biol.">
        <title>Draft genome of the mountain pine beetle, Dendroctonus ponderosae Hopkins, a major forest pest.</title>
        <authorList>
            <person name="Keeling C.I."/>
            <person name="Yuen M.M."/>
            <person name="Liao N.Y."/>
            <person name="Docking T.R."/>
            <person name="Chan S.K."/>
            <person name="Taylor G.A."/>
            <person name="Palmquist D.L."/>
            <person name="Jackman S.D."/>
            <person name="Nguyen A."/>
            <person name="Li M."/>
            <person name="Henderson H."/>
            <person name="Janes J.K."/>
            <person name="Zhao Y."/>
            <person name="Pandoh P."/>
            <person name="Moore R."/>
            <person name="Sperling F.A."/>
            <person name="Huber D.P."/>
            <person name="Birol I."/>
            <person name="Jones S.J."/>
            <person name="Bohlmann J."/>
        </authorList>
    </citation>
    <scope>NUCLEOTIDE SEQUENCE</scope>
</reference>
<dbReference type="GO" id="GO:0003341">
    <property type="term" value="P:cilium movement"/>
    <property type="evidence" value="ECO:0007669"/>
    <property type="project" value="TreeGrafter"/>
</dbReference>
<dbReference type="GO" id="GO:1902176">
    <property type="term" value="P:negative regulation of oxidative stress-induced intrinsic apoptotic signaling pathway"/>
    <property type="evidence" value="ECO:0007669"/>
    <property type="project" value="TreeGrafter"/>
</dbReference>
<dbReference type="PANTHER" id="PTHR46161:SF1">
    <property type="entry name" value="NUCLEOSIDE DIPHOSPHATE KINASE HOMOLOG 5"/>
    <property type="match status" value="1"/>
</dbReference>
<dbReference type="SMART" id="SM00562">
    <property type="entry name" value="NDK"/>
    <property type="match status" value="1"/>
</dbReference>
<dbReference type="OrthoDB" id="1729737at2759"/>
<dbReference type="Gene3D" id="3.30.70.141">
    <property type="entry name" value="Nucleoside diphosphate kinase-like domain"/>
    <property type="match status" value="1"/>
</dbReference>
<dbReference type="GO" id="GO:0005929">
    <property type="term" value="C:cilium"/>
    <property type="evidence" value="ECO:0007669"/>
    <property type="project" value="TreeGrafter"/>
</dbReference>
<dbReference type="STRING" id="77166.U4UQC2"/>
<comment type="caution">
    <text evidence="2">Lacks conserved residue(s) required for the propagation of feature annotation.</text>
</comment>